<dbReference type="EC" id="6.1.1.12" evidence="7"/>
<dbReference type="InterPro" id="IPR012340">
    <property type="entry name" value="NA-bd_OB-fold"/>
</dbReference>
<dbReference type="NCBIfam" id="TIGR00459">
    <property type="entry name" value="aspS_bact"/>
    <property type="match status" value="1"/>
</dbReference>
<dbReference type="CDD" id="cd00777">
    <property type="entry name" value="AspRS_core"/>
    <property type="match status" value="1"/>
</dbReference>
<dbReference type="Gene3D" id="3.30.930.10">
    <property type="entry name" value="Bira Bifunctional Protein, Domain 2"/>
    <property type="match status" value="1"/>
</dbReference>
<keyword evidence="5 7" id="KW-0648">Protein biosynthesis</keyword>
<dbReference type="Pfam" id="PF01336">
    <property type="entry name" value="tRNA_anti-codon"/>
    <property type="match status" value="1"/>
</dbReference>
<dbReference type="Gene3D" id="2.40.50.140">
    <property type="entry name" value="Nucleic acid-binding proteins"/>
    <property type="match status" value="1"/>
</dbReference>
<dbReference type="PANTHER" id="PTHR22594">
    <property type="entry name" value="ASPARTYL/LYSYL-TRNA SYNTHETASE"/>
    <property type="match status" value="1"/>
</dbReference>
<dbReference type="GO" id="GO:0004815">
    <property type="term" value="F:aspartate-tRNA ligase activity"/>
    <property type="evidence" value="ECO:0007669"/>
    <property type="project" value="UniProtKB-UniRule"/>
</dbReference>
<evidence type="ECO:0000256" key="4">
    <source>
        <dbReference type="ARBA" id="ARBA00022840"/>
    </source>
</evidence>
<accession>A0A9D2NS42</accession>
<name>A0A9D2NS42_9FIRM</name>
<dbReference type="AlphaFoldDB" id="A0A9D2NS42"/>
<dbReference type="GO" id="GO:0003676">
    <property type="term" value="F:nucleic acid binding"/>
    <property type="evidence" value="ECO:0007669"/>
    <property type="project" value="InterPro"/>
</dbReference>
<evidence type="ECO:0000256" key="7">
    <source>
        <dbReference type="HAMAP-Rule" id="MF_00044"/>
    </source>
</evidence>
<dbReference type="PANTHER" id="PTHR22594:SF5">
    <property type="entry name" value="ASPARTATE--TRNA LIGASE, MITOCHONDRIAL"/>
    <property type="match status" value="1"/>
</dbReference>
<feature type="domain" description="Aminoacyl-transfer RNA synthetases class-II family profile" evidence="8">
    <location>
        <begin position="136"/>
        <end position="549"/>
    </location>
</feature>
<dbReference type="InterPro" id="IPR004524">
    <property type="entry name" value="Asp-tRNA-ligase_1"/>
</dbReference>
<feature type="binding site" evidence="7">
    <location>
        <position position="442"/>
    </location>
    <ligand>
        <name>L-aspartate</name>
        <dbReference type="ChEBI" id="CHEBI:29991"/>
    </ligand>
</feature>
<dbReference type="PRINTS" id="PR01042">
    <property type="entry name" value="TRNASYNTHASP"/>
</dbReference>
<dbReference type="EMBL" id="DWWM01000032">
    <property type="protein sequence ID" value="HJC36521.1"/>
    <property type="molecule type" value="Genomic_DNA"/>
</dbReference>
<protein>
    <recommendedName>
        <fullName evidence="7">Aspartate--tRNA ligase</fullName>
        <ecNumber evidence="7">6.1.1.12</ecNumber>
    </recommendedName>
    <alternativeName>
        <fullName evidence="7">Aspartyl-tRNA synthetase</fullName>
        <shortName evidence="7">AspRS</shortName>
    </alternativeName>
</protein>
<dbReference type="InterPro" id="IPR004364">
    <property type="entry name" value="Aa-tRNA-synt_II"/>
</dbReference>
<dbReference type="Proteomes" id="UP000823896">
    <property type="component" value="Unassembled WGS sequence"/>
</dbReference>
<feature type="binding site" evidence="7">
    <location>
        <begin position="528"/>
        <end position="531"/>
    </location>
    <ligand>
        <name>ATP</name>
        <dbReference type="ChEBI" id="CHEBI:30616"/>
    </ligand>
</feature>
<reference evidence="9" key="1">
    <citation type="journal article" date="2021" name="PeerJ">
        <title>Extensive microbial diversity within the chicken gut microbiome revealed by metagenomics and culture.</title>
        <authorList>
            <person name="Gilroy R."/>
            <person name="Ravi A."/>
            <person name="Getino M."/>
            <person name="Pursley I."/>
            <person name="Horton D.L."/>
            <person name="Alikhan N.F."/>
            <person name="Baker D."/>
            <person name="Gharbi K."/>
            <person name="Hall N."/>
            <person name="Watson M."/>
            <person name="Adriaenssens E.M."/>
            <person name="Foster-Nyarko E."/>
            <person name="Jarju S."/>
            <person name="Secka A."/>
            <person name="Antonio M."/>
            <person name="Oren A."/>
            <person name="Chaudhuri R.R."/>
            <person name="La Ragione R."/>
            <person name="Hildebrand F."/>
            <person name="Pallen M.J."/>
        </authorList>
    </citation>
    <scope>NUCLEOTIDE SEQUENCE</scope>
    <source>
        <strain evidence="9">CHK187-11901</strain>
    </source>
</reference>
<feature type="binding site" evidence="7">
    <location>
        <position position="215"/>
    </location>
    <ligand>
        <name>L-aspartate</name>
        <dbReference type="ChEBI" id="CHEBI:29991"/>
    </ligand>
</feature>
<dbReference type="SUPFAM" id="SSF50249">
    <property type="entry name" value="Nucleic acid-binding proteins"/>
    <property type="match status" value="1"/>
</dbReference>
<comment type="catalytic activity">
    <reaction evidence="7">
        <text>tRNA(Asp) + L-aspartate + ATP = L-aspartyl-tRNA(Asp) + AMP + diphosphate</text>
        <dbReference type="Rhea" id="RHEA:19649"/>
        <dbReference type="Rhea" id="RHEA-COMP:9660"/>
        <dbReference type="Rhea" id="RHEA-COMP:9678"/>
        <dbReference type="ChEBI" id="CHEBI:29991"/>
        <dbReference type="ChEBI" id="CHEBI:30616"/>
        <dbReference type="ChEBI" id="CHEBI:33019"/>
        <dbReference type="ChEBI" id="CHEBI:78442"/>
        <dbReference type="ChEBI" id="CHEBI:78516"/>
        <dbReference type="ChEBI" id="CHEBI:456215"/>
        <dbReference type="EC" id="6.1.1.12"/>
    </reaction>
</comment>
<comment type="caution">
    <text evidence="7">Lacks conserved residue(s) required for the propagation of feature annotation.</text>
</comment>
<comment type="subunit">
    <text evidence="7">Homodimer.</text>
</comment>
<dbReference type="InterPro" id="IPR004365">
    <property type="entry name" value="NA-bd_OB_tRNA"/>
</dbReference>
<dbReference type="GO" id="GO:0140096">
    <property type="term" value="F:catalytic activity, acting on a protein"/>
    <property type="evidence" value="ECO:0007669"/>
    <property type="project" value="UniProtKB-ARBA"/>
</dbReference>
<dbReference type="Gene3D" id="3.30.1360.30">
    <property type="entry name" value="GAD-like domain"/>
    <property type="match status" value="1"/>
</dbReference>
<organism evidence="9 10">
    <name type="scientific">Candidatus Merdibacter merdavium</name>
    <dbReference type="NCBI Taxonomy" id="2838692"/>
    <lineage>
        <taxon>Bacteria</taxon>
        <taxon>Bacillati</taxon>
        <taxon>Bacillota</taxon>
        <taxon>Erysipelotrichia</taxon>
        <taxon>Erysipelotrichales</taxon>
        <taxon>Erysipelotrichaceae</taxon>
        <taxon>Merdibacter</taxon>
    </lineage>
</organism>
<dbReference type="Pfam" id="PF00152">
    <property type="entry name" value="tRNA-synt_2"/>
    <property type="match status" value="1"/>
</dbReference>
<feature type="binding site" evidence="7">
    <location>
        <position position="476"/>
    </location>
    <ligand>
        <name>ATP</name>
        <dbReference type="ChEBI" id="CHEBI:30616"/>
    </ligand>
</feature>
<dbReference type="Pfam" id="PF02938">
    <property type="entry name" value="GAD"/>
    <property type="match status" value="1"/>
</dbReference>
<dbReference type="InterPro" id="IPR006195">
    <property type="entry name" value="aa-tRNA-synth_II"/>
</dbReference>
<dbReference type="GO" id="GO:0016740">
    <property type="term" value="F:transferase activity"/>
    <property type="evidence" value="ECO:0007669"/>
    <property type="project" value="UniProtKB-ARBA"/>
</dbReference>
<dbReference type="NCBIfam" id="NF001750">
    <property type="entry name" value="PRK00476.1"/>
    <property type="match status" value="1"/>
</dbReference>
<feature type="binding site" evidence="7">
    <location>
        <position position="224"/>
    </location>
    <ligand>
        <name>ATP</name>
        <dbReference type="ChEBI" id="CHEBI:30616"/>
    </ligand>
</feature>
<keyword evidence="6 7" id="KW-0030">Aminoacyl-tRNA synthetase</keyword>
<keyword evidence="3 7" id="KW-0547">Nucleotide-binding</keyword>
<evidence type="ECO:0000313" key="10">
    <source>
        <dbReference type="Proteomes" id="UP000823896"/>
    </source>
</evidence>
<evidence type="ECO:0000256" key="6">
    <source>
        <dbReference type="ARBA" id="ARBA00023146"/>
    </source>
</evidence>
<evidence type="ECO:0000259" key="8">
    <source>
        <dbReference type="PROSITE" id="PS50862"/>
    </source>
</evidence>
<dbReference type="InterPro" id="IPR029351">
    <property type="entry name" value="GAD_dom"/>
</dbReference>
<reference evidence="9" key="2">
    <citation type="submission" date="2021-04" db="EMBL/GenBank/DDBJ databases">
        <authorList>
            <person name="Gilroy R."/>
        </authorList>
    </citation>
    <scope>NUCLEOTIDE SEQUENCE</scope>
    <source>
        <strain evidence="9">CHK187-11901</strain>
    </source>
</reference>
<dbReference type="PROSITE" id="PS50862">
    <property type="entry name" value="AA_TRNA_LIGASE_II"/>
    <property type="match status" value="1"/>
</dbReference>
<evidence type="ECO:0000256" key="5">
    <source>
        <dbReference type="ARBA" id="ARBA00022917"/>
    </source>
</evidence>
<keyword evidence="7" id="KW-0963">Cytoplasm</keyword>
<dbReference type="HAMAP" id="MF_00044">
    <property type="entry name" value="Asp_tRNA_synth_type1"/>
    <property type="match status" value="1"/>
</dbReference>
<dbReference type="GO" id="GO:0005737">
    <property type="term" value="C:cytoplasm"/>
    <property type="evidence" value="ECO:0007669"/>
    <property type="project" value="UniProtKB-SubCell"/>
</dbReference>
<dbReference type="InterPro" id="IPR002312">
    <property type="entry name" value="Asp/Asn-tRNA-synth_IIb"/>
</dbReference>
<dbReference type="InterPro" id="IPR045864">
    <property type="entry name" value="aa-tRNA-synth_II/BPL/LPL"/>
</dbReference>
<sequence length="579" mass="65862">MRRTHNNGELRLTDVGKQVTLEGWVAKRRNFGALVFIDLRDREGITQLVFDEQMAKMITEVRNEYVLCVQGTVVERQDKNPKLPTGDIEILAEQVEIINSAETTPLIIADETDALEDTRLKYRYLDLRRPCLQKNLMLRHQVTMAVRSYLSARGFLEIETPILCKSTPEGARDYLVPSRISKGAFYALPQSPQIYKQLLMIGGLEKYFQIARCFRDEDLRADRQPEFTQIDIEMSFVDEEDIFALVEGLMREVFRKIKGIELNDFVRLPYVESMARYGSDKPDTRFGMELHCLNEVFAKTGFKIFRSVLDEGGEVECIVARQAAGRYSRKQLDQLQEYVKVYGAKALAFLKYTGGAFSGSIAKVISEEEKEALMAALSLEEDDLILFVADRKQIAQTALGALRLRLGKELDLIDADRYDFVWVTDFPMFEYSEEEGRYVAAHHPFTAPKLEDVDKLMNDKANCYSRAYDLVLNGYELLSGSIRIHDQQLQEKVFEAIGLDPQQAKERFGFFLEAFRYGTPPHGGVGIGLERLIMILAGTDNIRDVVAFPKTASASDLMSEAPSSVDEKQLQDLHIAVVK</sequence>
<feature type="region of interest" description="Aspartate" evidence="7">
    <location>
        <begin position="193"/>
        <end position="196"/>
    </location>
</feature>
<dbReference type="InterPro" id="IPR047089">
    <property type="entry name" value="Asp-tRNA-ligase_1_N"/>
</dbReference>
<evidence type="ECO:0000256" key="2">
    <source>
        <dbReference type="ARBA" id="ARBA00022598"/>
    </source>
</evidence>
<dbReference type="SUPFAM" id="SSF55261">
    <property type="entry name" value="GAD domain-like"/>
    <property type="match status" value="1"/>
</dbReference>
<evidence type="ECO:0000256" key="1">
    <source>
        <dbReference type="ARBA" id="ARBA00006303"/>
    </source>
</evidence>
<dbReference type="CDD" id="cd04317">
    <property type="entry name" value="EcAspRS_like_N"/>
    <property type="match status" value="1"/>
</dbReference>
<dbReference type="GO" id="GO:0005524">
    <property type="term" value="F:ATP binding"/>
    <property type="evidence" value="ECO:0007669"/>
    <property type="project" value="UniProtKB-UniRule"/>
</dbReference>
<dbReference type="InterPro" id="IPR047090">
    <property type="entry name" value="AspRS_core"/>
</dbReference>
<gene>
    <name evidence="7 9" type="primary">aspS</name>
    <name evidence="9" type="ORF">H9702_05265</name>
</gene>
<evidence type="ECO:0000313" key="9">
    <source>
        <dbReference type="EMBL" id="HJC36521.1"/>
    </source>
</evidence>
<comment type="caution">
    <text evidence="9">The sequence shown here is derived from an EMBL/GenBank/DDBJ whole genome shotgun (WGS) entry which is preliminary data.</text>
</comment>
<feature type="binding site" evidence="7">
    <location>
        <begin position="215"/>
        <end position="217"/>
    </location>
    <ligand>
        <name>ATP</name>
        <dbReference type="ChEBI" id="CHEBI:30616"/>
    </ligand>
</feature>
<evidence type="ECO:0000256" key="3">
    <source>
        <dbReference type="ARBA" id="ARBA00022741"/>
    </source>
</evidence>
<comment type="subcellular location">
    <subcellularLocation>
        <location evidence="7">Cytoplasm</location>
    </subcellularLocation>
</comment>
<dbReference type="GO" id="GO:0006422">
    <property type="term" value="P:aspartyl-tRNA aminoacylation"/>
    <property type="evidence" value="ECO:0007669"/>
    <property type="project" value="UniProtKB-UniRule"/>
</dbReference>
<keyword evidence="4 7" id="KW-0067">ATP-binding</keyword>
<dbReference type="SUPFAM" id="SSF55681">
    <property type="entry name" value="Class II aaRS and biotin synthetases"/>
    <property type="match status" value="1"/>
</dbReference>
<feature type="binding site" evidence="7">
    <location>
        <position position="169"/>
    </location>
    <ligand>
        <name>L-aspartate</name>
        <dbReference type="ChEBI" id="CHEBI:29991"/>
    </ligand>
</feature>
<proteinExistence type="inferred from homology"/>
<comment type="function">
    <text evidence="7">Catalyzes the attachment of L-aspartate to tRNA(Asp) in a two-step reaction: L-aspartate is first activated by ATP to form Asp-AMP and then transferred to the acceptor end of tRNA(Asp).</text>
</comment>
<dbReference type="InterPro" id="IPR004115">
    <property type="entry name" value="GAD-like_sf"/>
</dbReference>
<keyword evidence="2 7" id="KW-0436">Ligase</keyword>
<feature type="binding site" evidence="7">
    <location>
        <position position="483"/>
    </location>
    <ligand>
        <name>L-aspartate</name>
        <dbReference type="ChEBI" id="CHEBI:29991"/>
    </ligand>
</feature>
<comment type="similarity">
    <text evidence="1 7">Belongs to the class-II aminoacyl-tRNA synthetase family. Type 1 subfamily.</text>
</comment>